<feature type="transmembrane region" description="Helical" evidence="9">
    <location>
        <begin position="51"/>
        <end position="70"/>
    </location>
</feature>
<dbReference type="InterPro" id="IPR006305">
    <property type="entry name" value="FliQ"/>
</dbReference>
<dbReference type="PANTHER" id="PTHR34040">
    <property type="entry name" value="FLAGELLAR BIOSYNTHETIC PROTEIN FLIQ"/>
    <property type="match status" value="1"/>
</dbReference>
<evidence type="ECO:0000256" key="7">
    <source>
        <dbReference type="ARBA" id="ARBA00023136"/>
    </source>
</evidence>
<evidence type="ECO:0000256" key="6">
    <source>
        <dbReference type="ARBA" id="ARBA00022989"/>
    </source>
</evidence>
<evidence type="ECO:0000256" key="1">
    <source>
        <dbReference type="ARBA" id="ARBA00004651"/>
    </source>
</evidence>
<organism evidence="10 11">
    <name type="scientific">Spirochaeta isovalerica</name>
    <dbReference type="NCBI Taxonomy" id="150"/>
    <lineage>
        <taxon>Bacteria</taxon>
        <taxon>Pseudomonadati</taxon>
        <taxon>Spirochaetota</taxon>
        <taxon>Spirochaetia</taxon>
        <taxon>Spirochaetales</taxon>
        <taxon>Spirochaetaceae</taxon>
        <taxon>Spirochaeta</taxon>
    </lineage>
</organism>
<evidence type="ECO:0000313" key="11">
    <source>
        <dbReference type="Proteomes" id="UP000587760"/>
    </source>
</evidence>
<dbReference type="PIRSF" id="PIRSF004669">
    <property type="entry name" value="FliQ"/>
    <property type="match status" value="1"/>
</dbReference>
<dbReference type="GO" id="GO:0044780">
    <property type="term" value="P:bacterial-type flagellum assembly"/>
    <property type="evidence" value="ECO:0007669"/>
    <property type="project" value="InterPro"/>
</dbReference>
<accession>A0A841R9D8</accession>
<dbReference type="AlphaFoldDB" id="A0A841R9D8"/>
<evidence type="ECO:0000256" key="3">
    <source>
        <dbReference type="ARBA" id="ARBA00021718"/>
    </source>
</evidence>
<comment type="caution">
    <text evidence="10">The sequence shown here is derived from an EMBL/GenBank/DDBJ whole genome shotgun (WGS) entry which is preliminary data.</text>
</comment>
<comment type="function">
    <text evidence="9">Role in flagellar biosynthesis.</text>
</comment>
<keyword evidence="5 9" id="KW-0812">Transmembrane</keyword>
<comment type="similarity">
    <text evidence="2 9">Belongs to the FliQ/MopD/SpaQ family.</text>
</comment>
<dbReference type="Pfam" id="PF01313">
    <property type="entry name" value="Bac_export_3"/>
    <property type="match status" value="1"/>
</dbReference>
<keyword evidence="6 9" id="KW-1133">Transmembrane helix</keyword>
<keyword evidence="8 9" id="KW-0975">Bacterial flagellum</keyword>
<evidence type="ECO:0000256" key="9">
    <source>
        <dbReference type="RuleBase" id="RU364090"/>
    </source>
</evidence>
<evidence type="ECO:0000256" key="8">
    <source>
        <dbReference type="ARBA" id="ARBA00023143"/>
    </source>
</evidence>
<dbReference type="Proteomes" id="UP000587760">
    <property type="component" value="Unassembled WGS sequence"/>
</dbReference>
<name>A0A841R9D8_9SPIO</name>
<dbReference type="PANTHER" id="PTHR34040:SF2">
    <property type="entry name" value="FLAGELLAR BIOSYNTHETIC PROTEIN FLIQ"/>
    <property type="match status" value="1"/>
</dbReference>
<evidence type="ECO:0000313" key="10">
    <source>
        <dbReference type="EMBL" id="MBB6481944.1"/>
    </source>
</evidence>
<dbReference type="GO" id="GO:0009425">
    <property type="term" value="C:bacterial-type flagellum basal body"/>
    <property type="evidence" value="ECO:0007669"/>
    <property type="project" value="UniProtKB-SubCell"/>
</dbReference>
<comment type="subcellular location">
    <subcellularLocation>
        <location evidence="1 9">Cell membrane</location>
        <topology evidence="1">Multi-pass membrane protein</topology>
    </subcellularLocation>
    <subcellularLocation>
        <location evidence="9">Bacterial flagellum basal body</location>
    </subcellularLocation>
</comment>
<dbReference type="InterPro" id="IPR002191">
    <property type="entry name" value="Bac_export_3"/>
</dbReference>
<dbReference type="GO" id="GO:0009306">
    <property type="term" value="P:protein secretion"/>
    <property type="evidence" value="ECO:0007669"/>
    <property type="project" value="InterPro"/>
</dbReference>
<gene>
    <name evidence="9" type="primary">fliQ</name>
    <name evidence="10" type="ORF">HNR50_003625</name>
</gene>
<reference evidence="10 11" key="1">
    <citation type="submission" date="2020-08" db="EMBL/GenBank/DDBJ databases">
        <title>Genomic Encyclopedia of Type Strains, Phase IV (KMG-IV): sequencing the most valuable type-strain genomes for metagenomic binning, comparative biology and taxonomic classification.</title>
        <authorList>
            <person name="Goeker M."/>
        </authorList>
    </citation>
    <scope>NUCLEOTIDE SEQUENCE [LARGE SCALE GENOMIC DNA]</scope>
    <source>
        <strain evidence="10 11">DSM 2461</strain>
    </source>
</reference>
<keyword evidence="10" id="KW-0966">Cell projection</keyword>
<keyword evidence="4 9" id="KW-1003">Cell membrane</keyword>
<keyword evidence="7 9" id="KW-0472">Membrane</keyword>
<dbReference type="GO" id="GO:0005886">
    <property type="term" value="C:plasma membrane"/>
    <property type="evidence" value="ECO:0007669"/>
    <property type="project" value="UniProtKB-SubCell"/>
</dbReference>
<dbReference type="PRINTS" id="PR00952">
    <property type="entry name" value="TYPE3IMQPROT"/>
</dbReference>
<keyword evidence="10" id="KW-0282">Flagellum</keyword>
<proteinExistence type="inferred from homology"/>
<dbReference type="RefSeq" id="WP_184748176.1">
    <property type="nucleotide sequence ID" value="NZ_JACHGJ010000008.1"/>
</dbReference>
<evidence type="ECO:0000256" key="5">
    <source>
        <dbReference type="ARBA" id="ARBA00022692"/>
    </source>
</evidence>
<sequence>MTTGFIVSLLRSSIIQTLSISAPVLLVSMLIGLIISIFQAVTSIQDQTLTFVPKIVAILTIIGLFGAWMMNSMAAFTTNLFEMIPNVTG</sequence>
<protein>
    <recommendedName>
        <fullName evidence="3 9">Flagellar biosynthetic protein FliQ</fullName>
    </recommendedName>
</protein>
<dbReference type="NCBIfam" id="TIGR01402">
    <property type="entry name" value="fliQ"/>
    <property type="match status" value="1"/>
</dbReference>
<evidence type="ECO:0000256" key="2">
    <source>
        <dbReference type="ARBA" id="ARBA00006156"/>
    </source>
</evidence>
<evidence type="ECO:0000256" key="4">
    <source>
        <dbReference type="ARBA" id="ARBA00022475"/>
    </source>
</evidence>
<dbReference type="EMBL" id="JACHGJ010000008">
    <property type="protein sequence ID" value="MBB6481944.1"/>
    <property type="molecule type" value="Genomic_DNA"/>
</dbReference>
<keyword evidence="10" id="KW-0969">Cilium</keyword>
<keyword evidence="11" id="KW-1185">Reference proteome</keyword>
<feature type="transmembrane region" description="Helical" evidence="9">
    <location>
        <begin position="20"/>
        <end position="39"/>
    </location>
</feature>